<dbReference type="SUPFAM" id="SSF48403">
    <property type="entry name" value="Ankyrin repeat"/>
    <property type="match status" value="1"/>
</dbReference>
<evidence type="ECO:0000313" key="7">
    <source>
        <dbReference type="Proteomes" id="UP000284842"/>
    </source>
</evidence>
<dbReference type="InParanoid" id="A0A409Y609"/>
<dbReference type="STRING" id="181874.A0A409Y609"/>
<feature type="signal peptide" evidence="5">
    <location>
        <begin position="1"/>
        <end position="29"/>
    </location>
</feature>
<feature type="compositionally biased region" description="Polar residues" evidence="4">
    <location>
        <begin position="959"/>
        <end position="978"/>
    </location>
</feature>
<proteinExistence type="predicted"/>
<feature type="compositionally biased region" description="Basic and acidic residues" evidence="4">
    <location>
        <begin position="175"/>
        <end position="187"/>
    </location>
</feature>
<dbReference type="InterPro" id="IPR036770">
    <property type="entry name" value="Ankyrin_rpt-contain_sf"/>
</dbReference>
<dbReference type="PANTHER" id="PTHR24173">
    <property type="entry name" value="ANKYRIN REPEAT CONTAINING"/>
    <property type="match status" value="1"/>
</dbReference>
<accession>A0A409Y609</accession>
<dbReference type="OrthoDB" id="194358at2759"/>
<keyword evidence="1" id="KW-0677">Repeat</keyword>
<feature type="repeat" description="ANK" evidence="3">
    <location>
        <begin position="59"/>
        <end position="91"/>
    </location>
</feature>
<feature type="region of interest" description="Disordered" evidence="4">
    <location>
        <begin position="406"/>
        <end position="438"/>
    </location>
</feature>
<reference evidence="6 7" key="1">
    <citation type="journal article" date="2018" name="Evol. Lett.">
        <title>Horizontal gene cluster transfer increased hallucinogenic mushroom diversity.</title>
        <authorList>
            <person name="Reynolds H.T."/>
            <person name="Vijayakumar V."/>
            <person name="Gluck-Thaler E."/>
            <person name="Korotkin H.B."/>
            <person name="Matheny P.B."/>
            <person name="Slot J.C."/>
        </authorList>
    </citation>
    <scope>NUCLEOTIDE SEQUENCE [LARGE SCALE GENOMIC DNA]</scope>
    <source>
        <strain evidence="6 7">2629</strain>
    </source>
</reference>
<feature type="compositionally biased region" description="Polar residues" evidence="4">
    <location>
        <begin position="679"/>
        <end position="695"/>
    </location>
</feature>
<feature type="region of interest" description="Disordered" evidence="4">
    <location>
        <begin position="679"/>
        <end position="759"/>
    </location>
</feature>
<comment type="caution">
    <text evidence="6">The sequence shown here is derived from an EMBL/GenBank/DDBJ whole genome shotgun (WGS) entry which is preliminary data.</text>
</comment>
<protein>
    <submittedName>
        <fullName evidence="6">Uncharacterized protein</fullName>
    </submittedName>
</protein>
<dbReference type="InterPro" id="IPR002110">
    <property type="entry name" value="Ankyrin_rpt"/>
</dbReference>
<evidence type="ECO:0000256" key="1">
    <source>
        <dbReference type="ARBA" id="ARBA00022737"/>
    </source>
</evidence>
<feature type="region of interest" description="Disordered" evidence="4">
    <location>
        <begin position="1070"/>
        <end position="1093"/>
    </location>
</feature>
<dbReference type="SMART" id="SM00248">
    <property type="entry name" value="ANK"/>
    <property type="match status" value="3"/>
</dbReference>
<keyword evidence="2 3" id="KW-0040">ANK repeat</keyword>
<dbReference type="Pfam" id="PF12796">
    <property type="entry name" value="Ank_2"/>
    <property type="match status" value="2"/>
</dbReference>
<feature type="compositionally biased region" description="Basic and acidic residues" evidence="4">
    <location>
        <begin position="889"/>
        <end position="910"/>
    </location>
</feature>
<keyword evidence="7" id="KW-1185">Reference proteome</keyword>
<feature type="region of interest" description="Disordered" evidence="4">
    <location>
        <begin position="175"/>
        <end position="201"/>
    </location>
</feature>
<sequence length="1105" mass="118996">MSPQNVCQNFPYCHFETALILFFFHLVTSLGLHSAAATGNVGLVEYALEHGQPVNSVLDGVLPLHAACAGGNVQVVKVLIDHGADVNAPRLPRKYSNDRNRDTSAPIVGTSGSTPLHFAAANGNKDVITLLLLHGAHPDRADKHGVTPEALAQQSGWLECAQVLREWSINKDRDLRERERPEQRIDQAEASTSSPPPRRRLHVKQSIDTALNMLKSSDSHTRSFNPHQTPPASPMRPFGEYTFHPDDDLSHPPIDPGLRRPSLPHILQPPDSRYRKSPSAISTPDYGKQERPRSAGNGADRNDQPPDGEPIYPVYGRGGSARKLGSKLSLMSLFKKGQSAHSETSEGNVNYAETLSSSPGRSSAFHGSTVTLPTPIAQNNSGSTVDLNDNPPSSCPAMRSGFRFHRGSDASTRGGMTSQPSPPNTSFLQRRPSGILHSPKRANVPLAVDLHNALASQQRNGSRVEVQSINDDEDTRYKPPSPLARVSPNPPREHGRHRSSSSGIPPLVWDSNFTQPQDSINLSMSEIENGRPSPSQRPGILRAHNRTPSSGQGSSGNSRTLRFDHTTGSVNGGRSRDSPRSIPPPLKSFSSTGSLRKATVRGDASESPRPPPLSEDTISREAPIDGDGEDDDNYGQPLDTKEATSPSSGALLLQRQRGLSFASSSESSLSPILTHENLPQTAPINSSDFPFSISQPPAAATVEGELEPISSPRLLNVPHMDSRNRGDSLSSQSTNDSRNLVLMSGSTTSGSASSPSISTPALPNPILLSTDPDKHLSANYEDILLRPVDGKGWSPSSVNDRRSRSPLDIDIKSISSHAQAEALVERARQEVWDLAGTQDVVPVPNTGRTPLSARLAAYGESLALEKRLREQQAADEALIATQDLDTHITHNRSKAREGVERQLSLEDRTANPKPRRRPKDPRRPSTAEGGLSSSLTSPNHFNTAPSVSSSRPTGGFFDNNIQPPYQTPRSASVSTTPPLLSDDLRRKPSRTLVSKASANLDDIRTSDDNPFDVCNPDQSLSRISSLDGAETDSTPTVYRVATSPIAINRTKQEHKSVSAKKLTRMGYPVAGQASTRATPSTPPSSGSKGLGAIRSIMQSFKGKAS</sequence>
<feature type="repeat" description="ANK" evidence="3">
    <location>
        <begin position="111"/>
        <end position="143"/>
    </location>
</feature>
<feature type="compositionally biased region" description="Acidic residues" evidence="4">
    <location>
        <begin position="624"/>
        <end position="633"/>
    </location>
</feature>
<evidence type="ECO:0000256" key="5">
    <source>
        <dbReference type="SAM" id="SignalP"/>
    </source>
</evidence>
<dbReference type="PANTHER" id="PTHR24173:SF74">
    <property type="entry name" value="ANKYRIN REPEAT DOMAIN-CONTAINING PROTEIN 16"/>
    <property type="match status" value="1"/>
</dbReference>
<feature type="region of interest" description="Disordered" evidence="4">
    <location>
        <begin position="338"/>
        <end position="390"/>
    </location>
</feature>
<feature type="compositionally biased region" description="Polar residues" evidence="4">
    <location>
        <begin position="455"/>
        <end position="469"/>
    </location>
</feature>
<feature type="region of interest" description="Disordered" evidence="4">
    <location>
        <begin position="217"/>
        <end position="318"/>
    </location>
</feature>
<dbReference type="EMBL" id="NHTK01001383">
    <property type="protein sequence ID" value="PPQ98409.1"/>
    <property type="molecule type" value="Genomic_DNA"/>
</dbReference>
<feature type="compositionally biased region" description="Polar residues" evidence="4">
    <location>
        <begin position="931"/>
        <end position="952"/>
    </location>
</feature>
<dbReference type="PROSITE" id="PS50297">
    <property type="entry name" value="ANK_REP_REGION"/>
    <property type="match status" value="2"/>
</dbReference>
<feature type="compositionally biased region" description="Polar residues" evidence="4">
    <location>
        <begin position="409"/>
        <end position="428"/>
    </location>
</feature>
<feature type="chain" id="PRO_5019413203" evidence="5">
    <location>
        <begin position="30"/>
        <end position="1105"/>
    </location>
</feature>
<dbReference type="PROSITE" id="PS50088">
    <property type="entry name" value="ANK_REPEAT"/>
    <property type="match status" value="2"/>
</dbReference>
<feature type="compositionally biased region" description="Polar residues" evidence="4">
    <location>
        <begin position="339"/>
        <end position="390"/>
    </location>
</feature>
<dbReference type="AlphaFoldDB" id="A0A409Y609"/>
<feature type="compositionally biased region" description="Low complexity" evidence="4">
    <location>
        <begin position="744"/>
        <end position="759"/>
    </location>
</feature>
<name>A0A409Y609_9AGAR</name>
<evidence type="ECO:0000313" key="6">
    <source>
        <dbReference type="EMBL" id="PPQ98409.1"/>
    </source>
</evidence>
<gene>
    <name evidence="6" type="ORF">CVT24_004088</name>
</gene>
<evidence type="ECO:0000256" key="3">
    <source>
        <dbReference type="PROSITE-ProRule" id="PRU00023"/>
    </source>
</evidence>
<feature type="region of interest" description="Disordered" evidence="4">
    <location>
        <begin position="889"/>
        <end position="995"/>
    </location>
</feature>
<evidence type="ECO:0000256" key="2">
    <source>
        <dbReference type="ARBA" id="ARBA00023043"/>
    </source>
</evidence>
<feature type="region of interest" description="Disordered" evidence="4">
    <location>
        <begin position="455"/>
        <end position="648"/>
    </location>
</feature>
<dbReference type="Gene3D" id="1.25.40.20">
    <property type="entry name" value="Ankyrin repeat-containing domain"/>
    <property type="match status" value="1"/>
</dbReference>
<feature type="compositionally biased region" description="Polar residues" evidence="4">
    <location>
        <begin position="546"/>
        <end position="560"/>
    </location>
</feature>
<evidence type="ECO:0000256" key="4">
    <source>
        <dbReference type="SAM" id="MobiDB-lite"/>
    </source>
</evidence>
<dbReference type="Proteomes" id="UP000284842">
    <property type="component" value="Unassembled WGS sequence"/>
</dbReference>
<feature type="compositionally biased region" description="Polar residues" evidence="4">
    <location>
        <begin position="727"/>
        <end position="738"/>
    </location>
</feature>
<organism evidence="6 7">
    <name type="scientific">Panaeolus cyanescens</name>
    <dbReference type="NCBI Taxonomy" id="181874"/>
    <lineage>
        <taxon>Eukaryota</taxon>
        <taxon>Fungi</taxon>
        <taxon>Dikarya</taxon>
        <taxon>Basidiomycota</taxon>
        <taxon>Agaricomycotina</taxon>
        <taxon>Agaricomycetes</taxon>
        <taxon>Agaricomycetidae</taxon>
        <taxon>Agaricales</taxon>
        <taxon>Agaricineae</taxon>
        <taxon>Galeropsidaceae</taxon>
        <taxon>Panaeolus</taxon>
    </lineage>
</organism>
<keyword evidence="5" id="KW-0732">Signal</keyword>
<feature type="compositionally biased region" description="Polar residues" evidence="4">
    <location>
        <begin position="511"/>
        <end position="536"/>
    </location>
</feature>
<feature type="compositionally biased region" description="Low complexity" evidence="4">
    <location>
        <begin position="1074"/>
        <end position="1087"/>
    </location>
</feature>